<proteinExistence type="predicted"/>
<keyword evidence="2" id="KW-1185">Reference proteome</keyword>
<gene>
    <name evidence="1" type="ORF">SAMN04487910_3223</name>
</gene>
<dbReference type="AlphaFoldDB" id="A0A1H7SZK5"/>
<name>A0A1H7SZK5_AQUAM</name>
<evidence type="ECO:0000313" key="2">
    <source>
        <dbReference type="Proteomes" id="UP000198521"/>
    </source>
</evidence>
<protein>
    <submittedName>
        <fullName evidence="1">Uncharacterized protein</fullName>
    </submittedName>
</protein>
<dbReference type="RefSeq" id="WP_091410367.1">
    <property type="nucleotide sequence ID" value="NZ_FOAB01000006.1"/>
</dbReference>
<organism evidence="1 2">
    <name type="scientific">Aquimarina amphilecti</name>
    <dbReference type="NCBI Taxonomy" id="1038014"/>
    <lineage>
        <taxon>Bacteria</taxon>
        <taxon>Pseudomonadati</taxon>
        <taxon>Bacteroidota</taxon>
        <taxon>Flavobacteriia</taxon>
        <taxon>Flavobacteriales</taxon>
        <taxon>Flavobacteriaceae</taxon>
        <taxon>Aquimarina</taxon>
    </lineage>
</organism>
<reference evidence="1 2" key="1">
    <citation type="submission" date="2016-10" db="EMBL/GenBank/DDBJ databases">
        <authorList>
            <person name="de Groot N.N."/>
        </authorList>
    </citation>
    <scope>NUCLEOTIDE SEQUENCE [LARGE SCALE GENOMIC DNA]</scope>
    <source>
        <strain evidence="1 2">DSM 25232</strain>
    </source>
</reference>
<evidence type="ECO:0000313" key="1">
    <source>
        <dbReference type="EMBL" id="SEL77898.1"/>
    </source>
</evidence>
<dbReference type="EMBL" id="FOAB01000006">
    <property type="protein sequence ID" value="SEL77898.1"/>
    <property type="molecule type" value="Genomic_DNA"/>
</dbReference>
<accession>A0A1H7SZK5</accession>
<sequence>MSLQVSFRVVGLYCYFENLQVPNVTAQSSVKDVMNGIKSVKTDFDYSSVNMGGKEIVNSLSYKFGTSSTVPYNVSGPPADGFRDLTNSIGNTSLVWQYYRSVTGSIDGSVSEIKLITKGQPSFATTALDTNDPFFGSIPANFNISTYNLTWRLVQIQMAPEKQAKFLYAQAQAYQEA</sequence>
<dbReference type="OrthoDB" id="1451269at2"/>
<dbReference type="Proteomes" id="UP000198521">
    <property type="component" value="Unassembled WGS sequence"/>
</dbReference>